<reference evidence="1" key="1">
    <citation type="submission" date="2023-03" db="EMBL/GenBank/DDBJ databases">
        <title>Massive genome expansion in bonnet fungi (Mycena s.s.) driven by repeated elements and novel gene families across ecological guilds.</title>
        <authorList>
            <consortium name="Lawrence Berkeley National Laboratory"/>
            <person name="Harder C.B."/>
            <person name="Miyauchi S."/>
            <person name="Viragh M."/>
            <person name="Kuo A."/>
            <person name="Thoen E."/>
            <person name="Andreopoulos B."/>
            <person name="Lu D."/>
            <person name="Skrede I."/>
            <person name="Drula E."/>
            <person name="Henrissat B."/>
            <person name="Morin E."/>
            <person name="Kohler A."/>
            <person name="Barry K."/>
            <person name="LaButti K."/>
            <person name="Morin E."/>
            <person name="Salamov A."/>
            <person name="Lipzen A."/>
            <person name="Mereny Z."/>
            <person name="Hegedus B."/>
            <person name="Baldrian P."/>
            <person name="Stursova M."/>
            <person name="Weitz H."/>
            <person name="Taylor A."/>
            <person name="Grigoriev I.V."/>
            <person name="Nagy L.G."/>
            <person name="Martin F."/>
            <person name="Kauserud H."/>
        </authorList>
    </citation>
    <scope>NUCLEOTIDE SEQUENCE</scope>
    <source>
        <strain evidence="1">CBHHK200</strain>
    </source>
</reference>
<dbReference type="Proteomes" id="UP001218188">
    <property type="component" value="Unassembled WGS sequence"/>
</dbReference>
<name>A0AAD6SX06_9AGAR</name>
<dbReference type="EMBL" id="JARJCM010000062">
    <property type="protein sequence ID" value="KAJ7033873.1"/>
    <property type="molecule type" value="Genomic_DNA"/>
</dbReference>
<dbReference type="AlphaFoldDB" id="A0AAD6SX06"/>
<proteinExistence type="predicted"/>
<comment type="caution">
    <text evidence="1">The sequence shown here is derived from an EMBL/GenBank/DDBJ whole genome shotgun (WGS) entry which is preliminary data.</text>
</comment>
<keyword evidence="2" id="KW-1185">Reference proteome</keyword>
<organism evidence="1 2">
    <name type="scientific">Mycena alexandri</name>
    <dbReference type="NCBI Taxonomy" id="1745969"/>
    <lineage>
        <taxon>Eukaryota</taxon>
        <taxon>Fungi</taxon>
        <taxon>Dikarya</taxon>
        <taxon>Basidiomycota</taxon>
        <taxon>Agaricomycotina</taxon>
        <taxon>Agaricomycetes</taxon>
        <taxon>Agaricomycetidae</taxon>
        <taxon>Agaricales</taxon>
        <taxon>Marasmiineae</taxon>
        <taxon>Mycenaceae</taxon>
        <taxon>Mycena</taxon>
    </lineage>
</organism>
<sequence length="259" mass="29534">MPKNNHAEDLHLLDSESRDERNALRELLKLQKKITCYSGQQAWVEILKLVDVVTASHVHVCPFPVWQEPTTKLNEARLDEARAMMDGLSEGDLLLVVFSTIDKSLVVDGTRVPRDQDETLTGHSWAAVFVVGKAKEDGSRVCDEARVYDSNRAEEKLPNEGTDFWARITHRNWLHPFHDNRHTRWWRFADPDFENTDEGLCNILTAKFVAEAAQTDFAIHKTDERWIEIPGHVGKEATAKHRATAKAKSGKTMRGWGKK</sequence>
<gene>
    <name evidence="1" type="ORF">C8F04DRAFT_1260606</name>
</gene>
<protein>
    <submittedName>
        <fullName evidence="1">Uncharacterized protein</fullName>
    </submittedName>
</protein>
<evidence type="ECO:0000313" key="1">
    <source>
        <dbReference type="EMBL" id="KAJ7033873.1"/>
    </source>
</evidence>
<accession>A0AAD6SX06</accession>
<evidence type="ECO:0000313" key="2">
    <source>
        <dbReference type="Proteomes" id="UP001218188"/>
    </source>
</evidence>